<accession>A0A2N9IPA5</accession>
<feature type="compositionally biased region" description="Acidic residues" evidence="3">
    <location>
        <begin position="376"/>
        <end position="388"/>
    </location>
</feature>
<evidence type="ECO:0000256" key="2">
    <source>
        <dbReference type="ARBA" id="ARBA00022737"/>
    </source>
</evidence>
<evidence type="ECO:0000313" key="4">
    <source>
        <dbReference type="EMBL" id="SPD26328.1"/>
    </source>
</evidence>
<keyword evidence="2" id="KW-0677">Repeat</keyword>
<gene>
    <name evidence="4" type="ORF">FSB_LOCUS54210</name>
</gene>
<evidence type="ECO:0000256" key="1">
    <source>
        <dbReference type="ARBA" id="ARBA00022441"/>
    </source>
</evidence>
<evidence type="ECO:0000256" key="3">
    <source>
        <dbReference type="SAM" id="MobiDB-lite"/>
    </source>
</evidence>
<dbReference type="PANTHER" id="PTHR46344">
    <property type="entry name" value="OS02G0202900 PROTEIN"/>
    <property type="match status" value="1"/>
</dbReference>
<feature type="compositionally biased region" description="Basic and acidic residues" evidence="3">
    <location>
        <begin position="358"/>
        <end position="375"/>
    </location>
</feature>
<protein>
    <submittedName>
        <fullName evidence="4">Uncharacterized protein</fullName>
    </submittedName>
</protein>
<dbReference type="Gene3D" id="2.120.10.80">
    <property type="entry name" value="Kelch-type beta propeller"/>
    <property type="match status" value="1"/>
</dbReference>
<feature type="compositionally biased region" description="Acidic residues" evidence="3">
    <location>
        <begin position="345"/>
        <end position="357"/>
    </location>
</feature>
<proteinExistence type="predicted"/>
<dbReference type="EMBL" id="OIVN01006152">
    <property type="protein sequence ID" value="SPD26328.1"/>
    <property type="molecule type" value="Genomic_DNA"/>
</dbReference>
<dbReference type="InterPro" id="IPR015915">
    <property type="entry name" value="Kelch-typ_b-propeller"/>
</dbReference>
<feature type="region of interest" description="Disordered" evidence="3">
    <location>
        <begin position="343"/>
        <end position="388"/>
    </location>
</feature>
<dbReference type="SUPFAM" id="SSF117281">
    <property type="entry name" value="Kelch motif"/>
    <property type="match status" value="1"/>
</dbReference>
<sequence>MPEIAFCGYNPYSSSTGLEWYGINIPDPNCSIVTNDIPLAKGNDEKKDWVKCLANLCTKNLIPFSEATFSSHRNHAALGSTLYSLNNRGTQVLTLDLTSPINGWKPGVPMTVPRFNPRTCVLDGKLYVLGGFNFDPEFTSSMFGWIEVFDPSLGKWEQLPNPPCEIVASDYMISAVLKKKKQILVTKNYVQFDVNWKVKKLNYSVFYTYDVMTRCWAMLEPKSRWRHGEFPDPGNTKGVAVGDTLYWVFVDEEKDFEQCCFQAYDFKKDVWYQGRLKHRKIFGWYDCVTTHSPPGLVHLSGQIFCLLLQSSTCNENAPELNIDYLNCLVLELVPMFEERIKSEDEDKYDDDEEEEEEDKIKDKDKDKRKDVHVFESDGEDEDEDEDEDNYEQNYYFQELYIDIQAVQKYPMDHNLELLSSMKLDVKKKKPELSNETRVIKRSKCNEDNYVKYYGLIN</sequence>
<dbReference type="AlphaFoldDB" id="A0A2N9IPA5"/>
<dbReference type="InterPro" id="IPR006652">
    <property type="entry name" value="Kelch_1"/>
</dbReference>
<dbReference type="PANTHER" id="PTHR46344:SF27">
    <property type="entry name" value="KELCH REPEAT SUPERFAMILY PROTEIN"/>
    <property type="match status" value="1"/>
</dbReference>
<keyword evidence="1" id="KW-0880">Kelch repeat</keyword>
<name>A0A2N9IPA5_FAGSY</name>
<organism evidence="4">
    <name type="scientific">Fagus sylvatica</name>
    <name type="common">Beechnut</name>
    <dbReference type="NCBI Taxonomy" id="28930"/>
    <lineage>
        <taxon>Eukaryota</taxon>
        <taxon>Viridiplantae</taxon>
        <taxon>Streptophyta</taxon>
        <taxon>Embryophyta</taxon>
        <taxon>Tracheophyta</taxon>
        <taxon>Spermatophyta</taxon>
        <taxon>Magnoliopsida</taxon>
        <taxon>eudicotyledons</taxon>
        <taxon>Gunneridae</taxon>
        <taxon>Pentapetalae</taxon>
        <taxon>rosids</taxon>
        <taxon>fabids</taxon>
        <taxon>Fagales</taxon>
        <taxon>Fagaceae</taxon>
        <taxon>Fagus</taxon>
    </lineage>
</organism>
<reference evidence="4" key="1">
    <citation type="submission" date="2018-02" db="EMBL/GenBank/DDBJ databases">
        <authorList>
            <person name="Cohen D.B."/>
            <person name="Kent A.D."/>
        </authorList>
    </citation>
    <scope>NUCLEOTIDE SEQUENCE</scope>
</reference>
<dbReference type="Pfam" id="PF01344">
    <property type="entry name" value="Kelch_1"/>
    <property type="match status" value="1"/>
</dbReference>